<dbReference type="EMBL" id="LSRX01000058">
    <property type="protein sequence ID" value="OLQ11484.1"/>
    <property type="molecule type" value="Genomic_DNA"/>
</dbReference>
<dbReference type="AlphaFoldDB" id="A0A1Q9EVK5"/>
<gene>
    <name evidence="2" type="ORF">AK812_SmicGene4685</name>
</gene>
<proteinExistence type="predicted"/>
<sequence>MFELASAFNQPIGSWDVSAVTQMRSMFKDAAAFNQPIGSWDTSNVRDMSSMFENTVAFNQPIGSWKVSLAAGLPSILAHFSDSPCIKLSMTRSWARFLDAGASHSCPDCKNLPCPGPELACVAGRCAPVNSGFIELGEVDFGQPSIELPACGFRHCSRGCHATLNCSGFVLRDSRCLLHLGPVQAEFPGMNVGTTASVQTAAYLKTTCSTFSCPAGSTVESSSEDECIWWHLPLVAVGVASLLVAASFVFAAVRRAKHQRLRKKAMKIAEAMDMLYHDLWEESPETVGSYSALLQELGADTLGFPEHVNHMRAEQSQRAGVSMRYILSQSFMNLSVSARKSQTRLVVLSWTGYREQIAERQTHFMSWTWRYALAEMRSALEMYRVSVAPAIATDSVFFFMCFFVNNQFRIIVEESTTGSQNLEQGADHLRAIRCIQAANPGGFVMPESSTVSVRELISLGDVGIKEITESVSRVDSARAEAWKQEDEIKVKTLIRETVGFQRVDAHVTEAMVRWIGGVVNREFQQRIGQAHNSRVAGS</sequence>
<dbReference type="InterPro" id="IPR005046">
    <property type="entry name" value="DUF285"/>
</dbReference>
<keyword evidence="1" id="KW-1133">Transmembrane helix</keyword>
<comment type="caution">
    <text evidence="2">The sequence shown here is derived from an EMBL/GenBank/DDBJ whole genome shotgun (WGS) entry which is preliminary data.</text>
</comment>
<dbReference type="Pfam" id="PF03382">
    <property type="entry name" value="DUF285"/>
    <property type="match status" value="1"/>
</dbReference>
<evidence type="ECO:0000256" key="1">
    <source>
        <dbReference type="SAM" id="Phobius"/>
    </source>
</evidence>
<feature type="transmembrane region" description="Helical" evidence="1">
    <location>
        <begin position="228"/>
        <end position="253"/>
    </location>
</feature>
<name>A0A1Q9EVK5_SYMMI</name>
<keyword evidence="1" id="KW-0812">Transmembrane</keyword>
<dbReference type="InterPro" id="IPR011889">
    <property type="entry name" value="Liste_lipo_26"/>
</dbReference>
<accession>A0A1Q9EVK5</accession>
<protein>
    <submittedName>
        <fullName evidence="2">Uncharacterized protein</fullName>
    </submittedName>
</protein>
<dbReference type="Proteomes" id="UP000186817">
    <property type="component" value="Unassembled WGS sequence"/>
</dbReference>
<organism evidence="2 3">
    <name type="scientific">Symbiodinium microadriaticum</name>
    <name type="common">Dinoflagellate</name>
    <name type="synonym">Zooxanthella microadriatica</name>
    <dbReference type="NCBI Taxonomy" id="2951"/>
    <lineage>
        <taxon>Eukaryota</taxon>
        <taxon>Sar</taxon>
        <taxon>Alveolata</taxon>
        <taxon>Dinophyceae</taxon>
        <taxon>Suessiales</taxon>
        <taxon>Symbiodiniaceae</taxon>
        <taxon>Symbiodinium</taxon>
    </lineage>
</organism>
<keyword evidence="3" id="KW-1185">Reference proteome</keyword>
<reference evidence="2 3" key="1">
    <citation type="submission" date="2016-02" db="EMBL/GenBank/DDBJ databases">
        <title>Genome analysis of coral dinoflagellate symbionts highlights evolutionary adaptations to a symbiotic lifestyle.</title>
        <authorList>
            <person name="Aranda M."/>
            <person name="Li Y."/>
            <person name="Liew Y.J."/>
            <person name="Baumgarten S."/>
            <person name="Simakov O."/>
            <person name="Wilson M."/>
            <person name="Piel J."/>
            <person name="Ashoor H."/>
            <person name="Bougouffa S."/>
            <person name="Bajic V.B."/>
            <person name="Ryu T."/>
            <person name="Ravasi T."/>
            <person name="Bayer T."/>
            <person name="Micklem G."/>
            <person name="Kim H."/>
            <person name="Bhak J."/>
            <person name="Lajeunesse T.C."/>
            <person name="Voolstra C.R."/>
        </authorList>
    </citation>
    <scope>NUCLEOTIDE SEQUENCE [LARGE SCALE GENOMIC DNA]</scope>
    <source>
        <strain evidence="2 3">CCMP2467</strain>
    </source>
</reference>
<evidence type="ECO:0000313" key="3">
    <source>
        <dbReference type="Proteomes" id="UP000186817"/>
    </source>
</evidence>
<dbReference type="OrthoDB" id="10430102at2759"/>
<keyword evidence="1" id="KW-0472">Membrane</keyword>
<evidence type="ECO:0000313" key="2">
    <source>
        <dbReference type="EMBL" id="OLQ11484.1"/>
    </source>
</evidence>
<dbReference type="NCBIfam" id="TIGR02167">
    <property type="entry name" value="Liste_lipo_26"/>
    <property type="match status" value="1"/>
</dbReference>